<proteinExistence type="predicted"/>
<protein>
    <submittedName>
        <fullName evidence="2">NAD(P)-binding protein</fullName>
    </submittedName>
</protein>
<evidence type="ECO:0000259" key="1">
    <source>
        <dbReference type="Pfam" id="PF01593"/>
    </source>
</evidence>
<dbReference type="Proteomes" id="UP000518300">
    <property type="component" value="Unassembled WGS sequence"/>
</dbReference>
<dbReference type="InterPro" id="IPR045892">
    <property type="entry name" value="CrtISO-like"/>
</dbReference>
<evidence type="ECO:0000313" key="2">
    <source>
        <dbReference type="EMBL" id="NMO19533.1"/>
    </source>
</evidence>
<name>A0A848LPM2_9BACT</name>
<organism evidence="2 3">
    <name type="scientific">Pyxidicoccus fallax</name>
    <dbReference type="NCBI Taxonomy" id="394095"/>
    <lineage>
        <taxon>Bacteria</taxon>
        <taxon>Pseudomonadati</taxon>
        <taxon>Myxococcota</taxon>
        <taxon>Myxococcia</taxon>
        <taxon>Myxococcales</taxon>
        <taxon>Cystobacterineae</taxon>
        <taxon>Myxococcaceae</taxon>
        <taxon>Pyxidicoccus</taxon>
    </lineage>
</organism>
<dbReference type="RefSeq" id="WP_169348780.1">
    <property type="nucleotide sequence ID" value="NZ_JABBJJ010000190.1"/>
</dbReference>
<dbReference type="Gene3D" id="3.90.660.20">
    <property type="entry name" value="Protoporphyrinogen oxidase, mitochondrial, domain 2"/>
    <property type="match status" value="1"/>
</dbReference>
<sequence length="507" mass="54721">MFDVAVVGAGMAGMATAARLQARGLSTLVLEAHGQPGGCAGFFRQRGFHFDVGATTLVDFEPGGVGGELLDSMGLMPLEAECLPGYQAWLPDGTVTLHRDLERWREERLLKLGSTPAHLSFWRLLDRLAEVFWSASRAGIKLPFQRPSDLFHAVHCIPLTDLPLARYLTWTMGDALRAHGLREDAPLCGLLAMLIEDTVHATLDTAPLINAALGVTIRGAGLMRARGGMAGFWRRFVERYRQLGGVLRVGCAVTDISGEEGAFVLHTRRGRFSAAQVVSALPIQLTARMAPLPVAQALSPFLQRDADSLGGAIVVFLGVPEDEVVGQEFTHHQLLQSYDAPLGDGNNMFISVSTPGDTESAPPGFRAVMISTHCELAHWQGLTSAEYAFRKREAEERLISLARRVYPSLGHRAVVRETGTPLTYQRYVHRPLGTVGGVRQHLGNSNQHAVPQDIGVPGFWLAGDSTWPGLGTVACVLGSRIVAEGVLKRAPRVVPSLPTGVTPAANY</sequence>
<dbReference type="InterPro" id="IPR036188">
    <property type="entry name" value="FAD/NAD-bd_sf"/>
</dbReference>
<dbReference type="AlphaFoldDB" id="A0A848LPM2"/>
<dbReference type="Gene3D" id="3.50.50.60">
    <property type="entry name" value="FAD/NAD(P)-binding domain"/>
    <property type="match status" value="2"/>
</dbReference>
<dbReference type="Pfam" id="PF01593">
    <property type="entry name" value="Amino_oxidase"/>
    <property type="match status" value="1"/>
</dbReference>
<dbReference type="EMBL" id="JABBJJ010000190">
    <property type="protein sequence ID" value="NMO19533.1"/>
    <property type="molecule type" value="Genomic_DNA"/>
</dbReference>
<evidence type="ECO:0000313" key="3">
    <source>
        <dbReference type="Proteomes" id="UP000518300"/>
    </source>
</evidence>
<reference evidence="2 3" key="1">
    <citation type="submission" date="2020-04" db="EMBL/GenBank/DDBJ databases">
        <title>Draft genome of Pyxidicoccus fallax type strain.</title>
        <authorList>
            <person name="Whitworth D.E."/>
        </authorList>
    </citation>
    <scope>NUCLEOTIDE SEQUENCE [LARGE SCALE GENOMIC DNA]</scope>
    <source>
        <strain evidence="2 3">DSM 14698</strain>
    </source>
</reference>
<dbReference type="SUPFAM" id="SSF51905">
    <property type="entry name" value="FAD/NAD(P)-binding domain"/>
    <property type="match status" value="1"/>
</dbReference>
<accession>A0A848LPM2</accession>
<dbReference type="GO" id="GO:0016116">
    <property type="term" value="P:carotenoid metabolic process"/>
    <property type="evidence" value="ECO:0007669"/>
    <property type="project" value="InterPro"/>
</dbReference>
<comment type="caution">
    <text evidence="2">The sequence shown here is derived from an EMBL/GenBank/DDBJ whole genome shotgun (WGS) entry which is preliminary data.</text>
</comment>
<feature type="domain" description="Amine oxidase" evidence="1">
    <location>
        <begin position="11"/>
        <end position="484"/>
    </location>
</feature>
<dbReference type="InterPro" id="IPR002937">
    <property type="entry name" value="Amino_oxidase"/>
</dbReference>
<keyword evidence="3" id="KW-1185">Reference proteome</keyword>
<dbReference type="GO" id="GO:0016491">
    <property type="term" value="F:oxidoreductase activity"/>
    <property type="evidence" value="ECO:0007669"/>
    <property type="project" value="InterPro"/>
</dbReference>
<dbReference type="PANTHER" id="PTHR46313">
    <property type="match status" value="1"/>
</dbReference>
<dbReference type="PANTHER" id="PTHR46313:SF3">
    <property type="entry name" value="PROLYCOPENE ISOMERASE, CHLOROPLASTIC"/>
    <property type="match status" value="1"/>
</dbReference>
<gene>
    <name evidence="2" type="ORF">HG543_32355</name>
</gene>